<feature type="domain" description="Major facilitator superfamily (MFS) profile" evidence="9">
    <location>
        <begin position="22"/>
        <end position="533"/>
    </location>
</feature>
<dbReference type="Pfam" id="PF00083">
    <property type="entry name" value="Sugar_tr"/>
    <property type="match status" value="2"/>
</dbReference>
<dbReference type="InterPro" id="IPR005829">
    <property type="entry name" value="Sugar_transporter_CS"/>
</dbReference>
<gene>
    <name evidence="10" type="ORF">SNE40_013506</name>
</gene>
<feature type="transmembrane region" description="Helical" evidence="8">
    <location>
        <begin position="440"/>
        <end position="458"/>
    </location>
</feature>
<dbReference type="GO" id="GO:0005366">
    <property type="term" value="F:myo-inositol:proton symporter activity"/>
    <property type="evidence" value="ECO:0007669"/>
    <property type="project" value="TreeGrafter"/>
</dbReference>
<dbReference type="PROSITE" id="PS00216">
    <property type="entry name" value="SUGAR_TRANSPORT_1"/>
    <property type="match status" value="1"/>
</dbReference>
<evidence type="ECO:0000256" key="1">
    <source>
        <dbReference type="ARBA" id="ARBA00004141"/>
    </source>
</evidence>
<protein>
    <recommendedName>
        <fullName evidence="9">Major facilitator superfamily (MFS) profile domain-containing protein</fullName>
    </recommendedName>
</protein>
<feature type="transmembrane region" description="Helical" evidence="8">
    <location>
        <begin position="55"/>
        <end position="76"/>
    </location>
</feature>
<organism evidence="10 11">
    <name type="scientific">Patella caerulea</name>
    <name type="common">Rayed Mediterranean limpet</name>
    <dbReference type="NCBI Taxonomy" id="87958"/>
    <lineage>
        <taxon>Eukaryota</taxon>
        <taxon>Metazoa</taxon>
        <taxon>Spiralia</taxon>
        <taxon>Lophotrochozoa</taxon>
        <taxon>Mollusca</taxon>
        <taxon>Gastropoda</taxon>
        <taxon>Patellogastropoda</taxon>
        <taxon>Patelloidea</taxon>
        <taxon>Patellidae</taxon>
        <taxon>Patella</taxon>
    </lineage>
</organism>
<feature type="transmembrane region" description="Helical" evidence="8">
    <location>
        <begin position="178"/>
        <end position="197"/>
    </location>
</feature>
<feature type="transmembrane region" description="Helical" evidence="8">
    <location>
        <begin position="264"/>
        <end position="288"/>
    </location>
</feature>
<dbReference type="InterPro" id="IPR003663">
    <property type="entry name" value="Sugar/inositol_transpt"/>
</dbReference>
<feature type="transmembrane region" description="Helical" evidence="8">
    <location>
        <begin position="146"/>
        <end position="166"/>
    </location>
</feature>
<evidence type="ECO:0000256" key="3">
    <source>
        <dbReference type="ARBA" id="ARBA00022448"/>
    </source>
</evidence>
<dbReference type="EMBL" id="JAZGQO010000010">
    <property type="protein sequence ID" value="KAK6174955.1"/>
    <property type="molecule type" value="Genomic_DNA"/>
</dbReference>
<evidence type="ECO:0000256" key="5">
    <source>
        <dbReference type="ARBA" id="ARBA00022989"/>
    </source>
</evidence>
<dbReference type="InterPro" id="IPR036259">
    <property type="entry name" value="MFS_trans_sf"/>
</dbReference>
<feature type="transmembrane region" description="Helical" evidence="8">
    <location>
        <begin position="511"/>
        <end position="529"/>
    </location>
</feature>
<dbReference type="PRINTS" id="PR00171">
    <property type="entry name" value="SUGRTRNSPORT"/>
</dbReference>
<accession>A0AAN8JDL6</accession>
<comment type="caution">
    <text evidence="10">The sequence shown here is derived from an EMBL/GenBank/DDBJ whole genome shotgun (WGS) entry which is preliminary data.</text>
</comment>
<dbReference type="InterPro" id="IPR050814">
    <property type="entry name" value="Myo-inositol_Transporter"/>
</dbReference>
<dbReference type="Proteomes" id="UP001347796">
    <property type="component" value="Unassembled WGS sequence"/>
</dbReference>
<comment type="similarity">
    <text evidence="2 7">Belongs to the major facilitator superfamily. Sugar transporter (TC 2.A.1.1) family.</text>
</comment>
<dbReference type="InterPro" id="IPR005828">
    <property type="entry name" value="MFS_sugar_transport-like"/>
</dbReference>
<dbReference type="PROSITE" id="PS50850">
    <property type="entry name" value="MFS"/>
    <property type="match status" value="1"/>
</dbReference>
<feature type="transmembrane region" description="Helical" evidence="8">
    <location>
        <begin position="111"/>
        <end position="134"/>
    </location>
</feature>
<dbReference type="PANTHER" id="PTHR48020:SF12">
    <property type="entry name" value="PROTON MYO-INOSITOL COTRANSPORTER"/>
    <property type="match status" value="1"/>
</dbReference>
<evidence type="ECO:0000256" key="8">
    <source>
        <dbReference type="SAM" id="Phobius"/>
    </source>
</evidence>
<evidence type="ECO:0000256" key="6">
    <source>
        <dbReference type="ARBA" id="ARBA00023136"/>
    </source>
</evidence>
<keyword evidence="11" id="KW-1185">Reference proteome</keyword>
<evidence type="ECO:0000256" key="4">
    <source>
        <dbReference type="ARBA" id="ARBA00022692"/>
    </source>
</evidence>
<keyword evidence="5 8" id="KW-1133">Transmembrane helix</keyword>
<keyword evidence="4 8" id="KW-0812">Transmembrane</keyword>
<comment type="subcellular location">
    <subcellularLocation>
        <location evidence="1">Membrane</location>
        <topology evidence="1">Multi-pass membrane protein</topology>
    </subcellularLocation>
</comment>
<dbReference type="NCBIfam" id="TIGR00879">
    <property type="entry name" value="SP"/>
    <property type="match status" value="1"/>
</dbReference>
<dbReference type="Gene3D" id="1.20.1250.20">
    <property type="entry name" value="MFS general substrate transporter like domains"/>
    <property type="match status" value="2"/>
</dbReference>
<feature type="transmembrane region" description="Helical" evidence="8">
    <location>
        <begin position="479"/>
        <end position="499"/>
    </location>
</feature>
<name>A0AAN8JDL6_PATCE</name>
<dbReference type="AlphaFoldDB" id="A0AAN8JDL6"/>
<evidence type="ECO:0000313" key="10">
    <source>
        <dbReference type="EMBL" id="KAK6174955.1"/>
    </source>
</evidence>
<dbReference type="GO" id="GO:0016324">
    <property type="term" value="C:apical plasma membrane"/>
    <property type="evidence" value="ECO:0007669"/>
    <property type="project" value="TreeGrafter"/>
</dbReference>
<evidence type="ECO:0000256" key="7">
    <source>
        <dbReference type="RuleBase" id="RU003346"/>
    </source>
</evidence>
<feature type="transmembrane region" description="Helical" evidence="8">
    <location>
        <begin position="88"/>
        <end position="105"/>
    </location>
</feature>
<keyword evidence="6 8" id="KW-0472">Membrane</keyword>
<feature type="transmembrane region" description="Helical" evidence="8">
    <location>
        <begin position="18"/>
        <end position="35"/>
    </location>
</feature>
<reference evidence="10 11" key="1">
    <citation type="submission" date="2024-01" db="EMBL/GenBank/DDBJ databases">
        <title>The genome of the rayed Mediterranean limpet Patella caerulea (Linnaeus, 1758).</title>
        <authorList>
            <person name="Anh-Thu Weber A."/>
            <person name="Halstead-Nussloch G."/>
        </authorList>
    </citation>
    <scope>NUCLEOTIDE SEQUENCE [LARGE SCALE GENOMIC DNA]</scope>
    <source>
        <strain evidence="10">AATW-2023a</strain>
        <tissue evidence="10">Whole specimen</tissue>
    </source>
</reference>
<evidence type="ECO:0000313" key="11">
    <source>
        <dbReference type="Proteomes" id="UP001347796"/>
    </source>
</evidence>
<dbReference type="PANTHER" id="PTHR48020">
    <property type="entry name" value="PROTON MYO-INOSITOL COTRANSPORTER"/>
    <property type="match status" value="1"/>
</dbReference>
<dbReference type="SUPFAM" id="SSF103473">
    <property type="entry name" value="MFS general substrate transporter"/>
    <property type="match status" value="2"/>
</dbReference>
<dbReference type="PROSITE" id="PS00217">
    <property type="entry name" value="SUGAR_TRANSPORT_2"/>
    <property type="match status" value="1"/>
</dbReference>
<feature type="transmembrane region" description="Helical" evidence="8">
    <location>
        <begin position="330"/>
        <end position="354"/>
    </location>
</feature>
<dbReference type="InterPro" id="IPR020846">
    <property type="entry name" value="MFS_dom"/>
</dbReference>
<sequence length="574" mass="63326">MPTTEEEDVHKTSSNQRFVYILTCVATLGGFLFGYDTGIVSGSMLLMKPYFKLNTLWVESIVSGTTGAAAVASIFAGICTDYLGRKKTIMTASVMFTTGAIIMAVCKSKIILLVGRVVVGIGLGFASMAVPLYVAEAAPADIRGRLVTLNQLFICIGILISSIIAGSLSSLKQTGWRYMLGLGAVPAIIQFVGFLFLPESPRWLVGRGREDEAKQVLVKIRNTENVKKELQDIKDVVARDNKIKEEVGGFAIGRLFRTRHVLKSAIIGSVLMAFHQLTGIDAVIYYSATILRMAGFGVDQAIWFAVIPNAVLFVATFLGLWLVEKLGRKLLLLISTAGLGLSLAVLAVAFQLAAFNSPPVNITEVFTDGLYNGSCNIKYSNCDSCITDKTCGFCYDDTSRGSCLPVNTDKEELSLIGRCQYINQPNNSFHFDYGFCPTDYTWMPILGMVLFVLCFAPGMGPMPWTINSEIYPLWARSTCISISTATNWACNLLLSFTFITMTETLTKYGTFWLLSGICVLAFIFIIIFVPETRDKTLEEVEQLFMSTSVRAQKQTEMEIYNVRMTEIEHQDTRF</sequence>
<evidence type="ECO:0000259" key="9">
    <source>
        <dbReference type="PROSITE" id="PS50850"/>
    </source>
</evidence>
<feature type="transmembrane region" description="Helical" evidence="8">
    <location>
        <begin position="300"/>
        <end position="323"/>
    </location>
</feature>
<keyword evidence="3 7" id="KW-0813">Transport</keyword>
<proteinExistence type="inferred from homology"/>
<evidence type="ECO:0000256" key="2">
    <source>
        <dbReference type="ARBA" id="ARBA00010992"/>
    </source>
</evidence>